<protein>
    <recommendedName>
        <fullName evidence="13">Odorant receptor coreceptor</fullName>
    </recommendedName>
</protein>
<keyword evidence="8 14" id="KW-0472">Membrane</keyword>
<comment type="caution">
    <text evidence="15">The sequence shown here is derived from an EMBL/GenBank/DDBJ whole genome shotgun (WGS) entry which is preliminary data.</text>
</comment>
<evidence type="ECO:0000256" key="11">
    <source>
        <dbReference type="ARBA" id="ARBA00023224"/>
    </source>
</evidence>
<feature type="transmembrane region" description="Helical" evidence="14">
    <location>
        <begin position="63"/>
        <end position="84"/>
    </location>
</feature>
<reference evidence="15" key="1">
    <citation type="journal article" date="2023" name="IScience">
        <title>Live-bearing cockroach genome reveals convergent evolutionary mechanisms linked to viviparity in insects and beyond.</title>
        <authorList>
            <person name="Fouks B."/>
            <person name="Harrison M.C."/>
            <person name="Mikhailova A.A."/>
            <person name="Marchal E."/>
            <person name="English S."/>
            <person name="Carruthers M."/>
            <person name="Jennings E.C."/>
            <person name="Chiamaka E.L."/>
            <person name="Frigard R.A."/>
            <person name="Pippel M."/>
            <person name="Attardo G.M."/>
            <person name="Benoit J.B."/>
            <person name="Bornberg-Bauer E."/>
            <person name="Tobe S.S."/>
        </authorList>
    </citation>
    <scope>NUCLEOTIDE SEQUENCE</scope>
    <source>
        <strain evidence="15">Stay&amp;Tobe</strain>
    </source>
</reference>
<feature type="non-terminal residue" evidence="15">
    <location>
        <position position="493"/>
    </location>
</feature>
<dbReference type="EMBL" id="JASPKZ010004186">
    <property type="protein sequence ID" value="KAJ9590875.1"/>
    <property type="molecule type" value="Genomic_DNA"/>
</dbReference>
<evidence type="ECO:0000256" key="10">
    <source>
        <dbReference type="ARBA" id="ARBA00023180"/>
    </source>
</evidence>
<proteinExistence type="inferred from homology"/>
<dbReference type="AlphaFoldDB" id="A0AAD8EHL5"/>
<sequence>RTQKPVMTKPGCHHVTTLILMYKFRLHGLVADMWPLIRIMQLVGFFLLDYHEDMSFGWTSMRAGYAGTISFLMVLQFACMFLNLMHQSDEVNDLTANTITVLFFVHSLTKLAYFAMRRGKFYRTLATWNNSNSHPLFSENNARHHQASVGSMRKLVMYIGTGVLLSLTAWTSITFVGDSVREITDPDNANETMIEEIPRLMVRAWYPFNSMSGGGYFVAFVYQFLWLLLALSHSILTDVMFCCWLIYTCEQLIHLKEIMKPLMDLSATLDTVVPHSAELFRAVSATNNEPPPTAGEGEGVRAIYSNQHDFSNFRLNTGTLANINTGGVGPNGLTKKQELLVRSAIKYWVERHKHVVRFVSNIGETYGSALLLHMLTSTVTLTLLAYQATKIDGVDVYAATVLGYLFYSLAQVFLFCFFGNRLIEESSSVMEAAYSCQWYDGSEEAKTFIQIVCQQCQKPMTISGAKFFTVSLDLFASVLGAVVTYFMVLVQLN</sequence>
<feature type="transmembrane region" description="Helical" evidence="14">
    <location>
        <begin position="398"/>
        <end position="418"/>
    </location>
</feature>
<keyword evidence="7 14" id="KW-1133">Transmembrane helix</keyword>
<dbReference type="PANTHER" id="PTHR21137">
    <property type="entry name" value="ODORANT RECEPTOR"/>
    <property type="match status" value="1"/>
</dbReference>
<evidence type="ECO:0000256" key="8">
    <source>
        <dbReference type="ARBA" id="ARBA00023136"/>
    </source>
</evidence>
<name>A0AAD8EHL5_DIPPU</name>
<feature type="transmembrane region" description="Helical" evidence="14">
    <location>
        <begin position="224"/>
        <end position="247"/>
    </location>
</feature>
<dbReference type="GO" id="GO:0005549">
    <property type="term" value="F:odorant binding"/>
    <property type="evidence" value="ECO:0007669"/>
    <property type="project" value="InterPro"/>
</dbReference>
<keyword evidence="4" id="KW-0085">Behavior</keyword>
<evidence type="ECO:0000256" key="14">
    <source>
        <dbReference type="SAM" id="Phobius"/>
    </source>
</evidence>
<evidence type="ECO:0000313" key="15">
    <source>
        <dbReference type="EMBL" id="KAJ9590875.1"/>
    </source>
</evidence>
<keyword evidence="10" id="KW-0325">Glycoprotein</keyword>
<evidence type="ECO:0000256" key="13">
    <source>
        <dbReference type="ARBA" id="ARBA00039481"/>
    </source>
</evidence>
<comment type="subcellular location">
    <subcellularLocation>
        <location evidence="1">Cell membrane</location>
        <topology evidence="1">Multi-pass membrane protein</topology>
    </subcellularLocation>
</comment>
<evidence type="ECO:0000313" key="16">
    <source>
        <dbReference type="Proteomes" id="UP001233999"/>
    </source>
</evidence>
<keyword evidence="5 14" id="KW-0812">Transmembrane</keyword>
<evidence type="ECO:0000256" key="4">
    <source>
        <dbReference type="ARBA" id="ARBA00022610"/>
    </source>
</evidence>
<evidence type="ECO:0000256" key="12">
    <source>
        <dbReference type="ARBA" id="ARBA00038131"/>
    </source>
</evidence>
<reference evidence="15" key="2">
    <citation type="submission" date="2023-05" db="EMBL/GenBank/DDBJ databases">
        <authorList>
            <person name="Fouks B."/>
        </authorList>
    </citation>
    <scope>NUCLEOTIDE SEQUENCE</scope>
    <source>
        <strain evidence="15">Stay&amp;Tobe</strain>
        <tissue evidence="15">Testes</tissue>
    </source>
</reference>
<feature type="transmembrane region" description="Helical" evidence="14">
    <location>
        <begin position="155"/>
        <end position="176"/>
    </location>
</feature>
<keyword evidence="11" id="KW-0807">Transducer</keyword>
<evidence type="ECO:0000256" key="6">
    <source>
        <dbReference type="ARBA" id="ARBA00022725"/>
    </source>
</evidence>
<organism evidence="15 16">
    <name type="scientific">Diploptera punctata</name>
    <name type="common">Pacific beetle cockroach</name>
    <dbReference type="NCBI Taxonomy" id="6984"/>
    <lineage>
        <taxon>Eukaryota</taxon>
        <taxon>Metazoa</taxon>
        <taxon>Ecdysozoa</taxon>
        <taxon>Arthropoda</taxon>
        <taxon>Hexapoda</taxon>
        <taxon>Insecta</taxon>
        <taxon>Pterygota</taxon>
        <taxon>Neoptera</taxon>
        <taxon>Polyneoptera</taxon>
        <taxon>Dictyoptera</taxon>
        <taxon>Blattodea</taxon>
        <taxon>Blaberoidea</taxon>
        <taxon>Blaberidae</taxon>
        <taxon>Diplopterinae</taxon>
        <taxon>Diploptera</taxon>
    </lineage>
</organism>
<feature type="transmembrane region" description="Helical" evidence="14">
    <location>
        <begin position="96"/>
        <end position="116"/>
    </location>
</feature>
<dbReference type="InterPro" id="IPR004117">
    <property type="entry name" value="7tm6_olfct_rcpt"/>
</dbReference>
<dbReference type="Pfam" id="PF02949">
    <property type="entry name" value="7tm_6"/>
    <property type="match status" value="1"/>
</dbReference>
<keyword evidence="3" id="KW-0716">Sensory transduction</keyword>
<evidence type="ECO:0000256" key="9">
    <source>
        <dbReference type="ARBA" id="ARBA00023170"/>
    </source>
</evidence>
<evidence type="ECO:0000256" key="2">
    <source>
        <dbReference type="ARBA" id="ARBA00022475"/>
    </source>
</evidence>
<comment type="similarity">
    <text evidence="12">Belongs to the insect chemoreceptor superfamily. Heteromeric odorant receptor channel (TC 1.A.69) family. Orco subfamily.</text>
</comment>
<dbReference type="GO" id="GO:0007165">
    <property type="term" value="P:signal transduction"/>
    <property type="evidence" value="ECO:0007669"/>
    <property type="project" value="UniProtKB-KW"/>
</dbReference>
<feature type="transmembrane region" description="Helical" evidence="14">
    <location>
        <begin position="467"/>
        <end position="488"/>
    </location>
</feature>
<dbReference type="GO" id="GO:0004984">
    <property type="term" value="F:olfactory receptor activity"/>
    <property type="evidence" value="ECO:0007669"/>
    <property type="project" value="InterPro"/>
</dbReference>
<keyword evidence="6" id="KW-0552">Olfaction</keyword>
<evidence type="ECO:0000256" key="1">
    <source>
        <dbReference type="ARBA" id="ARBA00004651"/>
    </source>
</evidence>
<keyword evidence="2" id="KW-1003">Cell membrane</keyword>
<keyword evidence="9" id="KW-0675">Receptor</keyword>
<evidence type="ECO:0000256" key="3">
    <source>
        <dbReference type="ARBA" id="ARBA00022606"/>
    </source>
</evidence>
<evidence type="ECO:0000256" key="7">
    <source>
        <dbReference type="ARBA" id="ARBA00022989"/>
    </source>
</evidence>
<keyword evidence="16" id="KW-1185">Reference proteome</keyword>
<feature type="transmembrane region" description="Helical" evidence="14">
    <location>
        <begin position="366"/>
        <end position="386"/>
    </location>
</feature>
<dbReference type="GO" id="GO:0005886">
    <property type="term" value="C:plasma membrane"/>
    <property type="evidence" value="ECO:0007669"/>
    <property type="project" value="UniProtKB-SubCell"/>
</dbReference>
<gene>
    <name evidence="15" type="ORF">L9F63_016096</name>
</gene>
<dbReference type="PANTHER" id="PTHR21137:SF9">
    <property type="entry name" value="ODORANT RECEPTOR CORECEPTOR"/>
    <property type="match status" value="1"/>
</dbReference>
<accession>A0AAD8EHL5</accession>
<evidence type="ECO:0000256" key="5">
    <source>
        <dbReference type="ARBA" id="ARBA00022692"/>
    </source>
</evidence>
<dbReference type="Proteomes" id="UP001233999">
    <property type="component" value="Unassembled WGS sequence"/>
</dbReference>